<protein>
    <submittedName>
        <fullName evidence="2">Uncharacterized protein</fullName>
    </submittedName>
</protein>
<evidence type="ECO:0000256" key="1">
    <source>
        <dbReference type="SAM" id="MobiDB-lite"/>
    </source>
</evidence>
<keyword evidence="3" id="KW-1185">Reference proteome</keyword>
<feature type="compositionally biased region" description="Basic and acidic residues" evidence="1">
    <location>
        <begin position="626"/>
        <end position="641"/>
    </location>
</feature>
<organism evidence="2 3">
    <name type="scientific">Angomonas deanei</name>
    <dbReference type="NCBI Taxonomy" id="59799"/>
    <lineage>
        <taxon>Eukaryota</taxon>
        <taxon>Discoba</taxon>
        <taxon>Euglenozoa</taxon>
        <taxon>Kinetoplastea</taxon>
        <taxon>Metakinetoplastina</taxon>
        <taxon>Trypanosomatida</taxon>
        <taxon>Trypanosomatidae</taxon>
        <taxon>Strigomonadinae</taxon>
        <taxon>Angomonas</taxon>
    </lineage>
</organism>
<evidence type="ECO:0000313" key="3">
    <source>
        <dbReference type="Proteomes" id="UP000515908"/>
    </source>
</evidence>
<accession>A0A7G2CBJ8</accession>
<dbReference type="Proteomes" id="UP000515908">
    <property type="component" value="Chromosome 05"/>
</dbReference>
<reference evidence="2 3" key="1">
    <citation type="submission" date="2020-08" db="EMBL/GenBank/DDBJ databases">
        <authorList>
            <person name="Newling K."/>
            <person name="Davey J."/>
            <person name="Forrester S."/>
        </authorList>
    </citation>
    <scope>NUCLEOTIDE SEQUENCE [LARGE SCALE GENOMIC DNA]</scope>
    <source>
        <strain evidence="3">Crithidia deanei Carvalho (ATCC PRA-265)</strain>
    </source>
</reference>
<sequence length="734" mass="81833">MSLKLYELGGTSCFSLLQEHLPPRRITYVLTFSLKQSRQSPISVHTFQNHIESILCQTDHKSVSIILLATHMDAAVHTKNNKTPNETATQKIVALLDQLEQQISAFIQVVQPDPNLRPTITGRFAVDNVNRSVLALGCQKVNTFPDLLVWLQEYAFRKIRQDDAFPQGLVPATVHALERHLSYLQKSGRVSLSTADYRHLAREVSQTYNASNNNLHKHTQLLYSSGAVVHRFRQISLRKQIFIDVKWLYEFLSVFSLCSYVAVAPSRRKLSSAEEAETGVTSNRVVLLSCPDLLKSFSAVQPLFQPDFVNQKDRLGLLTKGVLTLPVLTTLVAHFTKGKGTSCQFPDLPTILDLLESFDYIIRGSKLLFSVDSQIARKDQPVMKWETFLLVPHTFTVSPPPPVVLHFSKFLSGPFYRFHFNMVPLHFFAKLMSRLSHNPLAPAEGESENVIEKVYVGPMVVKSTPMEGPLLPVGGSRKTMAANTLMDANAAQLPSGHFSLWSSAVWVVGRGGNRAFLRMLKHALFVSFHQGQSTDPNTDLFFETILSNVRSLIMESPGASCEESLLCCRYYDSLLRLPQQGLFSGGEEDHVEDITTVGESDSMFYRTVDDNINTLEKIRAREKTALHTARSRRDSSEVGEGKEEEGDIIPLLRTRNASSPPVKATVLFDALCATTMNTVGRGAQDTIEAVVDRLNSCYQKESDADATGEVLDDLLDAFALLDANKRVTFKGTVV</sequence>
<gene>
    <name evidence="2" type="ORF">ADEAN_000286700</name>
</gene>
<dbReference type="OrthoDB" id="3176171at2759"/>
<name>A0A7G2CBJ8_9TRYP</name>
<proteinExistence type="predicted"/>
<dbReference type="VEuPathDB" id="TriTrypDB:ADEAN_000286700"/>
<dbReference type="EMBL" id="LR877149">
    <property type="protein sequence ID" value="CAD2215412.1"/>
    <property type="molecule type" value="Genomic_DNA"/>
</dbReference>
<feature type="region of interest" description="Disordered" evidence="1">
    <location>
        <begin position="626"/>
        <end position="645"/>
    </location>
</feature>
<evidence type="ECO:0000313" key="2">
    <source>
        <dbReference type="EMBL" id="CAD2215412.1"/>
    </source>
</evidence>
<dbReference type="AlphaFoldDB" id="A0A7G2CBJ8"/>